<feature type="compositionally biased region" description="Basic and acidic residues" evidence="1">
    <location>
        <begin position="202"/>
        <end position="212"/>
    </location>
</feature>
<dbReference type="AlphaFoldDB" id="A0AAD5KNL9"/>
<evidence type="ECO:0000313" key="3">
    <source>
        <dbReference type="EMBL" id="KAI9556806.1"/>
    </source>
</evidence>
<feature type="chain" id="PRO_5042164991" description="Hemolymph juvenile hormone binding protein" evidence="2">
    <location>
        <begin position="17"/>
        <end position="223"/>
    </location>
</feature>
<dbReference type="EMBL" id="WJBH02000006">
    <property type="protein sequence ID" value="KAI9556806.1"/>
    <property type="molecule type" value="Genomic_DNA"/>
</dbReference>
<protein>
    <recommendedName>
        <fullName evidence="5">Hemolymph juvenile hormone binding protein</fullName>
    </recommendedName>
</protein>
<name>A0AAD5KNL9_9CRUS</name>
<feature type="signal peptide" evidence="2">
    <location>
        <begin position="1"/>
        <end position="16"/>
    </location>
</feature>
<evidence type="ECO:0000256" key="1">
    <source>
        <dbReference type="SAM" id="MobiDB-lite"/>
    </source>
</evidence>
<organism evidence="3 4">
    <name type="scientific">Daphnia sinensis</name>
    <dbReference type="NCBI Taxonomy" id="1820382"/>
    <lineage>
        <taxon>Eukaryota</taxon>
        <taxon>Metazoa</taxon>
        <taxon>Ecdysozoa</taxon>
        <taxon>Arthropoda</taxon>
        <taxon>Crustacea</taxon>
        <taxon>Branchiopoda</taxon>
        <taxon>Diplostraca</taxon>
        <taxon>Cladocera</taxon>
        <taxon>Anomopoda</taxon>
        <taxon>Daphniidae</taxon>
        <taxon>Daphnia</taxon>
        <taxon>Daphnia similis group</taxon>
    </lineage>
</organism>
<dbReference type="Gene3D" id="3.15.10.30">
    <property type="entry name" value="Haemolymph juvenile hormone binding protein"/>
    <property type="match status" value="1"/>
</dbReference>
<accession>A0AAD5KNL9</accession>
<keyword evidence="2" id="KW-0732">Signal</keyword>
<reference evidence="3 4" key="1">
    <citation type="submission" date="2022-05" db="EMBL/GenBank/DDBJ databases">
        <title>A multi-omics perspective on studying reproductive biology in Daphnia sinensis.</title>
        <authorList>
            <person name="Jia J."/>
        </authorList>
    </citation>
    <scope>NUCLEOTIDE SEQUENCE [LARGE SCALE GENOMIC DNA]</scope>
    <source>
        <strain evidence="3 4">WSL</strain>
    </source>
</reference>
<evidence type="ECO:0008006" key="5">
    <source>
        <dbReference type="Google" id="ProtNLM"/>
    </source>
</evidence>
<dbReference type="PANTHER" id="PTHR11008:SF41">
    <property type="entry name" value="RE70318P"/>
    <property type="match status" value="1"/>
</dbReference>
<feature type="compositionally biased region" description="Polar residues" evidence="1">
    <location>
        <begin position="213"/>
        <end position="223"/>
    </location>
</feature>
<sequence>MWTAILFVTLIASTSAGKFGDSLKQCDSNNQAALNSCLFKIVEDLRPFMPTGIPEINVPVLDPMFIQSINLVQGDFRSTFSQIQVRGMSKFITNSVTADPDAMTMKLRLSIPELRITGQYKTSGRIFVLAVEGTGTFWNILSNVTVDATSNLVLKGNPPNQNLQVANNALDLNVSKMRMRLNNLFNGDPIFRRDSQQFSEREFARGLRRSETRNGQTSRRTRH</sequence>
<feature type="region of interest" description="Disordered" evidence="1">
    <location>
        <begin position="202"/>
        <end position="223"/>
    </location>
</feature>
<gene>
    <name evidence="3" type="ORF">GHT06_016597</name>
</gene>
<dbReference type="InterPro" id="IPR010562">
    <property type="entry name" value="Haemolymph_juvenile_hormone-bd"/>
</dbReference>
<dbReference type="InterPro" id="IPR038606">
    <property type="entry name" value="To_sf"/>
</dbReference>
<dbReference type="Proteomes" id="UP000820818">
    <property type="component" value="Linkage Group LG6"/>
</dbReference>
<dbReference type="PANTHER" id="PTHR11008">
    <property type="entry name" value="PROTEIN TAKEOUT-LIKE PROTEIN"/>
    <property type="match status" value="1"/>
</dbReference>
<proteinExistence type="predicted"/>
<dbReference type="Pfam" id="PF06585">
    <property type="entry name" value="JHBP"/>
    <property type="match status" value="1"/>
</dbReference>
<evidence type="ECO:0000256" key="2">
    <source>
        <dbReference type="SAM" id="SignalP"/>
    </source>
</evidence>
<comment type="caution">
    <text evidence="3">The sequence shown here is derived from an EMBL/GenBank/DDBJ whole genome shotgun (WGS) entry which is preliminary data.</text>
</comment>
<dbReference type="SMART" id="SM00700">
    <property type="entry name" value="JHBP"/>
    <property type="match status" value="1"/>
</dbReference>
<evidence type="ECO:0000313" key="4">
    <source>
        <dbReference type="Proteomes" id="UP000820818"/>
    </source>
</evidence>
<keyword evidence="4" id="KW-1185">Reference proteome</keyword>